<sequence>MAGYLLRRAGQAIVVLFVVTVLVFLLVRLLPGGPAEAILGRRATPAAKAEFNHLNGYDRALPVQYAVYVGHLFQGDLGYSYKRSQSVTALLGQTLPKTLLLVGVSTLLAALLAVPLGILQAVRRNRPVDYVFTGAAFIFYAMPSFWLGLVLVELFAVRLGWFPPQAPQGSMGEVLSHPSGLVLPVATLALVTIAQFSRYMRSSMLEQLSQDYVRTARARGVPEWRVVVRHALSNALVPVVTLLGLSLPWILGGALVVESVFNFPGTGLLFWNAAQGQDYAIMLGVTLVAAIGTVVGSLFSDLMYAALDPRVRYD</sequence>
<dbReference type="Pfam" id="PF00528">
    <property type="entry name" value="BPD_transp_1"/>
    <property type="match status" value="1"/>
</dbReference>
<dbReference type="CDD" id="cd06261">
    <property type="entry name" value="TM_PBP2"/>
    <property type="match status" value="1"/>
</dbReference>
<keyword evidence="4 7" id="KW-0812">Transmembrane</keyword>
<evidence type="ECO:0000256" key="2">
    <source>
        <dbReference type="ARBA" id="ARBA00022448"/>
    </source>
</evidence>
<protein>
    <submittedName>
        <fullName evidence="9">ABC transporter permease</fullName>
    </submittedName>
</protein>
<name>A0A5B8UCQ1_9ACTN</name>
<dbReference type="Proteomes" id="UP000321805">
    <property type="component" value="Chromosome"/>
</dbReference>
<dbReference type="AlphaFoldDB" id="A0A5B8UCQ1"/>
<dbReference type="RefSeq" id="WP_146923053.1">
    <property type="nucleotide sequence ID" value="NZ_CP042430.1"/>
</dbReference>
<keyword evidence="3" id="KW-1003">Cell membrane</keyword>
<comment type="similarity">
    <text evidence="7">Belongs to the binding-protein-dependent transport system permease family.</text>
</comment>
<keyword evidence="10" id="KW-1185">Reference proteome</keyword>
<keyword evidence="6 7" id="KW-0472">Membrane</keyword>
<evidence type="ECO:0000256" key="4">
    <source>
        <dbReference type="ARBA" id="ARBA00022692"/>
    </source>
</evidence>
<feature type="domain" description="ABC transmembrane type-1" evidence="8">
    <location>
        <begin position="95"/>
        <end position="300"/>
    </location>
</feature>
<feature type="transmembrane region" description="Helical" evidence="7">
    <location>
        <begin position="281"/>
        <end position="307"/>
    </location>
</feature>
<dbReference type="InterPro" id="IPR045621">
    <property type="entry name" value="BPD_transp_1_N"/>
</dbReference>
<dbReference type="GO" id="GO:0005886">
    <property type="term" value="C:plasma membrane"/>
    <property type="evidence" value="ECO:0007669"/>
    <property type="project" value="UniProtKB-SubCell"/>
</dbReference>
<proteinExistence type="inferred from homology"/>
<evidence type="ECO:0000256" key="1">
    <source>
        <dbReference type="ARBA" id="ARBA00004651"/>
    </source>
</evidence>
<dbReference type="KEGG" id="bsol:FSW04_24505"/>
<evidence type="ECO:0000256" key="6">
    <source>
        <dbReference type="ARBA" id="ARBA00023136"/>
    </source>
</evidence>
<dbReference type="InterPro" id="IPR000515">
    <property type="entry name" value="MetI-like"/>
</dbReference>
<accession>A0A5B8UCQ1</accession>
<feature type="transmembrane region" description="Helical" evidence="7">
    <location>
        <begin position="99"/>
        <end position="119"/>
    </location>
</feature>
<feature type="transmembrane region" description="Helical" evidence="7">
    <location>
        <begin position="181"/>
        <end position="200"/>
    </location>
</feature>
<keyword evidence="2 7" id="KW-0813">Transport</keyword>
<feature type="transmembrane region" description="Helical" evidence="7">
    <location>
        <begin position="131"/>
        <end position="161"/>
    </location>
</feature>
<reference evidence="9 10" key="1">
    <citation type="journal article" date="2018" name="J. Microbiol.">
        <title>Baekduia soli gen. nov., sp. nov., a novel bacterium isolated from the soil of Baekdu Mountain and proposal of a novel family name, Baekduiaceae fam. nov.</title>
        <authorList>
            <person name="An D.S."/>
            <person name="Siddiqi M.Z."/>
            <person name="Kim K.H."/>
            <person name="Yu H.S."/>
            <person name="Im W.T."/>
        </authorList>
    </citation>
    <scope>NUCLEOTIDE SEQUENCE [LARGE SCALE GENOMIC DNA]</scope>
    <source>
        <strain evidence="9 10">BR7-21</strain>
    </source>
</reference>
<organism evidence="9 10">
    <name type="scientific">Baekduia soli</name>
    <dbReference type="NCBI Taxonomy" id="496014"/>
    <lineage>
        <taxon>Bacteria</taxon>
        <taxon>Bacillati</taxon>
        <taxon>Actinomycetota</taxon>
        <taxon>Thermoleophilia</taxon>
        <taxon>Solirubrobacterales</taxon>
        <taxon>Baekduiaceae</taxon>
        <taxon>Baekduia</taxon>
    </lineage>
</organism>
<evidence type="ECO:0000259" key="8">
    <source>
        <dbReference type="PROSITE" id="PS50928"/>
    </source>
</evidence>
<evidence type="ECO:0000256" key="3">
    <source>
        <dbReference type="ARBA" id="ARBA00022475"/>
    </source>
</evidence>
<dbReference type="Pfam" id="PF19300">
    <property type="entry name" value="BPD_transp_1_N"/>
    <property type="match status" value="1"/>
</dbReference>
<dbReference type="SUPFAM" id="SSF161098">
    <property type="entry name" value="MetI-like"/>
    <property type="match status" value="1"/>
</dbReference>
<dbReference type="PROSITE" id="PS50928">
    <property type="entry name" value="ABC_TM1"/>
    <property type="match status" value="1"/>
</dbReference>
<evidence type="ECO:0000313" key="9">
    <source>
        <dbReference type="EMBL" id="QEC50432.1"/>
    </source>
</evidence>
<dbReference type="PANTHER" id="PTHR43163:SF6">
    <property type="entry name" value="DIPEPTIDE TRANSPORT SYSTEM PERMEASE PROTEIN DPPB-RELATED"/>
    <property type="match status" value="1"/>
</dbReference>
<feature type="transmembrane region" description="Helical" evidence="7">
    <location>
        <begin position="235"/>
        <end position="261"/>
    </location>
</feature>
<comment type="subcellular location">
    <subcellularLocation>
        <location evidence="1 7">Cell membrane</location>
        <topology evidence="1 7">Multi-pass membrane protein</topology>
    </subcellularLocation>
</comment>
<dbReference type="Gene3D" id="1.10.3720.10">
    <property type="entry name" value="MetI-like"/>
    <property type="match status" value="1"/>
</dbReference>
<dbReference type="PANTHER" id="PTHR43163">
    <property type="entry name" value="DIPEPTIDE TRANSPORT SYSTEM PERMEASE PROTEIN DPPB-RELATED"/>
    <property type="match status" value="1"/>
</dbReference>
<keyword evidence="5 7" id="KW-1133">Transmembrane helix</keyword>
<evidence type="ECO:0000313" key="10">
    <source>
        <dbReference type="Proteomes" id="UP000321805"/>
    </source>
</evidence>
<dbReference type="InterPro" id="IPR035906">
    <property type="entry name" value="MetI-like_sf"/>
</dbReference>
<gene>
    <name evidence="9" type="ORF">FSW04_24505</name>
</gene>
<dbReference type="OrthoDB" id="3543764at2"/>
<dbReference type="EMBL" id="CP042430">
    <property type="protein sequence ID" value="QEC50432.1"/>
    <property type="molecule type" value="Genomic_DNA"/>
</dbReference>
<evidence type="ECO:0000256" key="5">
    <source>
        <dbReference type="ARBA" id="ARBA00022989"/>
    </source>
</evidence>
<dbReference type="GO" id="GO:0055085">
    <property type="term" value="P:transmembrane transport"/>
    <property type="evidence" value="ECO:0007669"/>
    <property type="project" value="InterPro"/>
</dbReference>
<evidence type="ECO:0000256" key="7">
    <source>
        <dbReference type="RuleBase" id="RU363032"/>
    </source>
</evidence>
<feature type="transmembrane region" description="Helical" evidence="7">
    <location>
        <begin position="12"/>
        <end position="30"/>
    </location>
</feature>